<dbReference type="GO" id="GO:0008410">
    <property type="term" value="F:CoA-transferase activity"/>
    <property type="evidence" value="ECO:0007669"/>
    <property type="project" value="TreeGrafter"/>
</dbReference>
<dbReference type="RefSeq" id="WP_350275542.1">
    <property type="nucleotide sequence ID" value="NZ_CP158165.1"/>
</dbReference>
<accession>A0AAU7T7A7</accession>
<keyword evidence="1 2" id="KW-0808">Transferase</keyword>
<dbReference type="InterPro" id="IPR044855">
    <property type="entry name" value="CoA-Trfase_III_dom3_sf"/>
</dbReference>
<dbReference type="InterPro" id="IPR023606">
    <property type="entry name" value="CoA-Trfase_III_dom_1_sf"/>
</dbReference>
<gene>
    <name evidence="2" type="ORF">ABN611_29585</name>
</gene>
<dbReference type="Pfam" id="PF02515">
    <property type="entry name" value="CoA_transf_3"/>
    <property type="match status" value="1"/>
</dbReference>
<dbReference type="EC" id="2.8.3.-" evidence="2"/>
<name>A0AAU7T7A7_9ACTN</name>
<dbReference type="InterPro" id="IPR050483">
    <property type="entry name" value="CoA-transferase_III_domain"/>
</dbReference>
<dbReference type="SUPFAM" id="SSF89796">
    <property type="entry name" value="CoA-transferase family III (CaiB/BaiF)"/>
    <property type="match status" value="1"/>
</dbReference>
<dbReference type="EMBL" id="CP158165">
    <property type="protein sequence ID" value="XBV22703.1"/>
    <property type="molecule type" value="Genomic_DNA"/>
</dbReference>
<dbReference type="Gene3D" id="3.40.50.10540">
    <property type="entry name" value="Crotonobetainyl-coa:carnitine coa-transferase, domain 1"/>
    <property type="match status" value="1"/>
</dbReference>
<protein>
    <submittedName>
        <fullName evidence="2">CoA transferase</fullName>
        <ecNumber evidence="2">2.8.3.-</ecNumber>
    </submittedName>
</protein>
<evidence type="ECO:0000313" key="2">
    <source>
        <dbReference type="EMBL" id="XBV22703.1"/>
    </source>
</evidence>
<evidence type="ECO:0000256" key="1">
    <source>
        <dbReference type="ARBA" id="ARBA00022679"/>
    </source>
</evidence>
<organism evidence="2">
    <name type="scientific">Kribbella sp. HUAS MG21</name>
    <dbReference type="NCBI Taxonomy" id="3160966"/>
    <lineage>
        <taxon>Bacteria</taxon>
        <taxon>Bacillati</taxon>
        <taxon>Actinomycetota</taxon>
        <taxon>Actinomycetes</taxon>
        <taxon>Propionibacteriales</taxon>
        <taxon>Kribbellaceae</taxon>
        <taxon>Kribbella</taxon>
    </lineage>
</organism>
<dbReference type="PANTHER" id="PTHR48207:SF4">
    <property type="entry name" value="BLL6097 PROTEIN"/>
    <property type="match status" value="1"/>
</dbReference>
<dbReference type="InterPro" id="IPR003673">
    <property type="entry name" value="CoA-Trfase_fam_III"/>
</dbReference>
<reference evidence="2" key="1">
    <citation type="submission" date="2024-06" db="EMBL/GenBank/DDBJ databases">
        <title>Kribbella sp. strain HUAS MG21 genome sequences.</title>
        <authorList>
            <person name="Mo P."/>
        </authorList>
    </citation>
    <scope>NUCLEOTIDE SEQUENCE</scope>
    <source>
        <strain evidence="2">HUAS MG21</strain>
    </source>
</reference>
<sequence>MEAEELPLAGVVVLDFSQFLAGPVAALRLADLGARVIKIERPVTGEIGRTLAFAGRWADEDTVSFHAMNRNKEAVVADLKDPADLERVKSLVARADVLLHNFRPGVMERLGLDYESARALNPSIIYAAASGYGPEGPWSNRPGQDLLAQSISGLTWTTGRNRPTTVGLSLADHLLSCHLAQGVTALLLRKARTGQGGHTESSLLEAMLDLQTIPLTTHLNTPTNGAGPTDAADDVLPARLYRTADGYLAVGVVRVAELVGVVGESVSVEGGLVVERDVVEEWVGERLVLGKTAEWVEVLGRAGIECAPLRTLDEVIASEEFRAIGMTQEVVRPAAAAGGTPLRLTTTRSPIRIDGEVLRNGRAAPRLGAQGYLRDGVDPLKGGR</sequence>
<proteinExistence type="predicted"/>
<dbReference type="AlphaFoldDB" id="A0AAU7T7A7"/>
<dbReference type="PANTHER" id="PTHR48207">
    <property type="entry name" value="SUCCINATE--HYDROXYMETHYLGLUTARATE COA-TRANSFERASE"/>
    <property type="match status" value="1"/>
</dbReference>
<dbReference type="Gene3D" id="3.30.1540.10">
    <property type="entry name" value="formyl-coa transferase, domain 3"/>
    <property type="match status" value="1"/>
</dbReference>